<keyword evidence="2" id="KW-1185">Reference proteome</keyword>
<accession>K3VU34</accession>
<protein>
    <submittedName>
        <fullName evidence="1">Uncharacterized protein</fullName>
    </submittedName>
</protein>
<name>K3VU34_FUSPC</name>
<evidence type="ECO:0000313" key="2">
    <source>
        <dbReference type="Proteomes" id="UP000007978"/>
    </source>
</evidence>
<dbReference type="GeneID" id="20360820"/>
<reference evidence="1 2" key="1">
    <citation type="journal article" date="2012" name="PLoS Pathog.">
        <title>Comparative pathogenomics reveals horizontally acquired novel virulence genes in fungi infecting cereal hosts.</title>
        <authorList>
            <person name="Gardiner D.M."/>
            <person name="McDonald M.C."/>
            <person name="Covarelli L."/>
            <person name="Solomon P.S."/>
            <person name="Rusu A.G."/>
            <person name="Marshall M."/>
            <person name="Kazan K."/>
            <person name="Chakraborty S."/>
            <person name="McDonald B.A."/>
            <person name="Manners J.M."/>
        </authorList>
    </citation>
    <scope>NUCLEOTIDE SEQUENCE [LARGE SCALE GENOMIC DNA]</scope>
    <source>
        <strain evidence="1 2">CS3096</strain>
    </source>
</reference>
<dbReference type="HOGENOM" id="CLU_1012086_0_0_1"/>
<organism evidence="1 2">
    <name type="scientific">Fusarium pseudograminearum (strain CS3096)</name>
    <name type="common">Wheat and barley crown-rot fungus</name>
    <dbReference type="NCBI Taxonomy" id="1028729"/>
    <lineage>
        <taxon>Eukaryota</taxon>
        <taxon>Fungi</taxon>
        <taxon>Dikarya</taxon>
        <taxon>Ascomycota</taxon>
        <taxon>Pezizomycotina</taxon>
        <taxon>Sordariomycetes</taxon>
        <taxon>Hypocreomycetidae</taxon>
        <taxon>Hypocreales</taxon>
        <taxon>Nectriaceae</taxon>
        <taxon>Fusarium</taxon>
    </lineage>
</organism>
<gene>
    <name evidence="1" type="ORF">FPSE_02201</name>
</gene>
<dbReference type="AlphaFoldDB" id="K3VU34"/>
<dbReference type="OrthoDB" id="5153231at2759"/>
<dbReference type="EMBL" id="AFNW01000056">
    <property type="protein sequence ID" value="EKJ77703.1"/>
    <property type="molecule type" value="Genomic_DNA"/>
</dbReference>
<evidence type="ECO:0000313" key="1">
    <source>
        <dbReference type="EMBL" id="EKJ77703.1"/>
    </source>
</evidence>
<dbReference type="RefSeq" id="XP_009253595.1">
    <property type="nucleotide sequence ID" value="XM_009255320.1"/>
</dbReference>
<dbReference type="eggNOG" id="ENOG502S9BE">
    <property type="taxonomic scope" value="Eukaryota"/>
</dbReference>
<comment type="caution">
    <text evidence="1">The sequence shown here is derived from an EMBL/GenBank/DDBJ whole genome shotgun (WGS) entry which is preliminary data.</text>
</comment>
<dbReference type="Proteomes" id="UP000007978">
    <property type="component" value="Chromosome 2"/>
</dbReference>
<proteinExistence type="predicted"/>
<dbReference type="KEGG" id="fpu:FPSE_02201"/>
<sequence length="275" mass="31383">MDSPDDAPYFCMADKRCRLCQFDLRENDRVIAHIGDRRCSMVFNLRMTDTIHDRYEWINLHTCARRRCMMDSPRVPFFHRDCYRFRLYYISDTLVAAGNYTFDPPGLEKSRRSHRIIRLLAPKLRDQLQIRLPDELLMPIAGLLVHKCAAITAEEQSLGTNASESTVELAHDLYVSYTTVDGVRYVKSLDNAVSKLCDQDCLMLLNKQGEPIHKIWIAEDYRGIRAVKLCSADASFAGPTPIAKSWWRAISVPCGIENITIKSDASTIYPSGVPC</sequence>